<name>A0AA42BCL5_9BACT</name>
<evidence type="ECO:0000256" key="1">
    <source>
        <dbReference type="SAM" id="Phobius"/>
    </source>
</evidence>
<sequence>MLRAILQARRLMRGHLPRRSGSWGLWPAALLGLALYLAGCRAPVALVSSLPPSASTITVYTSASQPFYSAHDGLRGIQLRVNVPTEFSPGQTPALTGGASLRVTYEPDLDPRYPDRDFYAWPESEQWLGELVDGRTVGQTFRSLYPGLNGITLRVSTYGADFSPGTGRLREGQPAIVREAPFAGREVTVLPGGTEVEVRSAREGWAEVILPDGRRGYVDQDQFASLPPPSRRNTGEVILRLYRLSDGALLRESRLPASTLHDQSHVTFAFEPLPDSYRQEYRFTLTAAGARPGSAVTFRFSPIDVYPEGSRLEGNGEADGDLIFRPAYAERMLVETPLDQALWSGLTGVLEVTFEPTGPTRDCYLRVTIQAGDRPVIVHWSWIRPPGGLPLSSADDPGAPAGGLVLNALYAEDVPVLSVLGGLARGYARLFWRDPWLTAAYIAVVAGALAWVARRARESWSHGG</sequence>
<gene>
    <name evidence="2" type="ORF">NET02_07035</name>
</gene>
<protein>
    <submittedName>
        <fullName evidence="2">SH3 domain-containing protein</fullName>
    </submittedName>
</protein>
<comment type="caution">
    <text evidence="2">The sequence shown here is derived from an EMBL/GenBank/DDBJ whole genome shotgun (WGS) entry which is preliminary data.</text>
</comment>
<dbReference type="Gene3D" id="2.30.30.40">
    <property type="entry name" value="SH3 Domains"/>
    <property type="match status" value="1"/>
</dbReference>
<proteinExistence type="predicted"/>
<organism evidence="2 3">
    <name type="scientific">Thermalbibacter longus</name>
    <dbReference type="NCBI Taxonomy" id="2951981"/>
    <lineage>
        <taxon>Bacteria</taxon>
        <taxon>Pseudomonadati</taxon>
        <taxon>Thermomicrobiota</taxon>
        <taxon>Thermomicrobia</taxon>
        <taxon>Thermomicrobiales</taxon>
        <taxon>Thermomicrobiaceae</taxon>
        <taxon>Thermalbibacter</taxon>
    </lineage>
</organism>
<keyword evidence="1" id="KW-0812">Transmembrane</keyword>
<keyword evidence="3" id="KW-1185">Reference proteome</keyword>
<keyword evidence="1" id="KW-1133">Transmembrane helix</keyword>
<dbReference type="EMBL" id="JAMSLR010000004">
    <property type="protein sequence ID" value="MCM8748893.1"/>
    <property type="molecule type" value="Genomic_DNA"/>
</dbReference>
<feature type="transmembrane region" description="Helical" evidence="1">
    <location>
        <begin position="435"/>
        <end position="453"/>
    </location>
</feature>
<evidence type="ECO:0000313" key="2">
    <source>
        <dbReference type="EMBL" id="MCM8748893.1"/>
    </source>
</evidence>
<keyword evidence="1" id="KW-0472">Membrane</keyword>
<dbReference type="Proteomes" id="UP001165306">
    <property type="component" value="Unassembled WGS sequence"/>
</dbReference>
<evidence type="ECO:0000313" key="3">
    <source>
        <dbReference type="Proteomes" id="UP001165306"/>
    </source>
</evidence>
<accession>A0AA42BCL5</accession>
<dbReference type="AlphaFoldDB" id="A0AA42BCL5"/>
<dbReference type="RefSeq" id="WP_284056675.1">
    <property type="nucleotide sequence ID" value="NZ_JAMSLR010000004.1"/>
</dbReference>
<reference evidence="2" key="1">
    <citation type="submission" date="2022-06" db="EMBL/GenBank/DDBJ databases">
        <title>CFH 74404 Thermomicrobiaceae sp.</title>
        <authorList>
            <person name="Ming H."/>
            <person name="Li W.-J."/>
            <person name="Zhao Z."/>
        </authorList>
    </citation>
    <scope>NUCLEOTIDE SEQUENCE</scope>
    <source>
        <strain evidence="2">CFH 74404</strain>
    </source>
</reference>